<dbReference type="GO" id="GO:0008284">
    <property type="term" value="P:positive regulation of cell population proliferation"/>
    <property type="evidence" value="ECO:0007669"/>
    <property type="project" value="UniProtKB-ARBA"/>
</dbReference>
<dbReference type="Pfam" id="PF00373">
    <property type="entry name" value="FERM_M"/>
    <property type="match status" value="1"/>
</dbReference>
<dbReference type="Gene3D" id="3.10.20.90">
    <property type="entry name" value="Phosphatidylinositol 3-kinase Catalytic Subunit, Chain A, domain 1"/>
    <property type="match status" value="1"/>
</dbReference>
<feature type="region of interest" description="Disordered" evidence="15">
    <location>
        <begin position="2574"/>
        <end position="2660"/>
    </location>
</feature>
<dbReference type="PRINTS" id="PR00109">
    <property type="entry name" value="TYRKINASE"/>
</dbReference>
<keyword evidence="7" id="KW-0597">Phosphoprotein</keyword>
<dbReference type="GO" id="GO:0004713">
    <property type="term" value="F:protein tyrosine kinase activity"/>
    <property type="evidence" value="ECO:0007669"/>
    <property type="project" value="InterPro"/>
</dbReference>
<dbReference type="GO" id="GO:0005925">
    <property type="term" value="C:focal adhesion"/>
    <property type="evidence" value="ECO:0007669"/>
    <property type="project" value="UniProtKB-SubCell"/>
</dbReference>
<dbReference type="SMART" id="SM00295">
    <property type="entry name" value="B41"/>
    <property type="match status" value="1"/>
</dbReference>
<dbReference type="GO" id="GO:0005524">
    <property type="term" value="F:ATP binding"/>
    <property type="evidence" value="ECO:0007669"/>
    <property type="project" value="UniProtKB-KW"/>
</dbReference>
<dbReference type="SUPFAM" id="SSF50729">
    <property type="entry name" value="PH domain-like"/>
    <property type="match status" value="2"/>
</dbReference>
<feature type="compositionally biased region" description="Low complexity" evidence="15">
    <location>
        <begin position="1980"/>
        <end position="1999"/>
    </location>
</feature>
<keyword evidence="8" id="KW-0808">Transferase</keyword>
<comment type="subcellular location">
    <subcellularLocation>
        <location evidence="1">Cell junction</location>
        <location evidence="1">Focal adhesion</location>
    </subcellularLocation>
    <subcellularLocation>
        <location evidence="3">Cell membrane</location>
        <topology evidence="3">Peripheral membrane protein</topology>
        <orientation evidence="3">Cytoplasmic side</orientation>
    </subcellularLocation>
    <subcellularLocation>
        <location evidence="2">Cell projection</location>
    </subcellularLocation>
    <subcellularLocation>
        <location evidence="4">Cytoplasm</location>
    </subcellularLocation>
</comment>
<feature type="compositionally biased region" description="Polar residues" evidence="15">
    <location>
        <begin position="2884"/>
        <end position="2898"/>
    </location>
</feature>
<dbReference type="InterPro" id="IPR005189">
    <property type="entry name" value="Focal_adhesion_kin_target_dom"/>
</dbReference>
<keyword evidence="5" id="KW-1003">Cell membrane</keyword>
<evidence type="ECO:0000256" key="15">
    <source>
        <dbReference type="SAM" id="MobiDB-lite"/>
    </source>
</evidence>
<evidence type="ECO:0000256" key="3">
    <source>
        <dbReference type="ARBA" id="ARBA00004413"/>
    </source>
</evidence>
<feature type="region of interest" description="Disordered" evidence="15">
    <location>
        <begin position="463"/>
        <end position="498"/>
    </location>
</feature>
<dbReference type="PANTHER" id="PTHR46221:SF9">
    <property type="entry name" value="NON-SPECIFIC PROTEIN-TYROSINE KINASE"/>
    <property type="match status" value="1"/>
</dbReference>
<feature type="compositionally biased region" description="Low complexity" evidence="15">
    <location>
        <begin position="709"/>
        <end position="734"/>
    </location>
</feature>
<feature type="compositionally biased region" description="Low complexity" evidence="15">
    <location>
        <begin position="2508"/>
        <end position="2520"/>
    </location>
</feature>
<dbReference type="SUPFAM" id="SSF56112">
    <property type="entry name" value="Protein kinase-like (PK-like)"/>
    <property type="match status" value="1"/>
</dbReference>
<dbReference type="Pfam" id="PF21477">
    <property type="entry name" value="FERM_C_FAK1"/>
    <property type="match status" value="2"/>
</dbReference>
<dbReference type="Pfam" id="PF18038">
    <property type="entry name" value="FERM_N_2"/>
    <property type="match status" value="1"/>
</dbReference>
<accession>A0A182JHN4</accession>
<evidence type="ECO:0000256" key="5">
    <source>
        <dbReference type="ARBA" id="ARBA00022475"/>
    </source>
</evidence>
<dbReference type="InterPro" id="IPR000299">
    <property type="entry name" value="FERM_domain"/>
</dbReference>
<dbReference type="InterPro" id="IPR029071">
    <property type="entry name" value="Ubiquitin-like_domsf"/>
</dbReference>
<dbReference type="InterPro" id="IPR000719">
    <property type="entry name" value="Prot_kinase_dom"/>
</dbReference>
<dbReference type="Gene3D" id="3.30.200.20">
    <property type="entry name" value="Phosphorylase Kinase, domain 1"/>
    <property type="match status" value="1"/>
</dbReference>
<keyword evidence="14" id="KW-0966">Cell projection</keyword>
<feature type="region of interest" description="Disordered" evidence="15">
    <location>
        <begin position="2105"/>
        <end position="2138"/>
    </location>
</feature>
<dbReference type="STRING" id="41427.A0A182JHN4"/>
<feature type="compositionally biased region" description="Polar residues" evidence="15">
    <location>
        <begin position="398"/>
        <end position="418"/>
    </location>
</feature>
<feature type="region of interest" description="Disordered" evidence="15">
    <location>
        <begin position="1"/>
        <end position="54"/>
    </location>
</feature>
<feature type="compositionally biased region" description="Low complexity" evidence="15">
    <location>
        <begin position="651"/>
        <end position="684"/>
    </location>
</feature>
<feature type="compositionally biased region" description="Polar residues" evidence="15">
    <location>
        <begin position="2111"/>
        <end position="2125"/>
    </location>
</feature>
<evidence type="ECO:0000256" key="12">
    <source>
        <dbReference type="ARBA" id="ARBA00022949"/>
    </source>
</evidence>
<dbReference type="Pfam" id="PF07714">
    <property type="entry name" value="PK_Tyr_Ser-Thr"/>
    <property type="match status" value="1"/>
</dbReference>
<dbReference type="FunFam" id="1.10.510.10:FF:000039">
    <property type="entry name" value="Focal adhesion kinase, isoform D"/>
    <property type="match status" value="1"/>
</dbReference>
<dbReference type="PROSITE" id="PS50057">
    <property type="entry name" value="FERM_3"/>
    <property type="match status" value="1"/>
</dbReference>
<dbReference type="FunFam" id="3.30.200.20:FF:000629">
    <property type="entry name" value="Focal adhesion kinase, isoform D"/>
    <property type="match status" value="1"/>
</dbReference>
<dbReference type="InterPro" id="IPR019749">
    <property type="entry name" value="Band_41_domain"/>
</dbReference>
<dbReference type="SMART" id="SM00219">
    <property type="entry name" value="TyrKc"/>
    <property type="match status" value="1"/>
</dbReference>
<keyword evidence="13" id="KW-0472">Membrane</keyword>
<feature type="compositionally biased region" description="Polar residues" evidence="15">
    <location>
        <begin position="2594"/>
        <end position="2612"/>
    </location>
</feature>
<dbReference type="InterPro" id="IPR041784">
    <property type="entry name" value="FAK1/PYK2_FERM_C"/>
</dbReference>
<feature type="compositionally biased region" description="Low complexity" evidence="15">
    <location>
        <begin position="376"/>
        <end position="396"/>
    </location>
</feature>
<dbReference type="GO" id="GO:0042995">
    <property type="term" value="C:cell projection"/>
    <property type="evidence" value="ECO:0007669"/>
    <property type="project" value="UniProtKB-SubCell"/>
</dbReference>
<evidence type="ECO:0008006" key="17">
    <source>
        <dbReference type="Google" id="ProtNLM"/>
    </source>
</evidence>
<dbReference type="Pfam" id="PF03623">
    <property type="entry name" value="Focal_AT"/>
    <property type="match status" value="1"/>
</dbReference>
<keyword evidence="9" id="KW-0547">Nucleotide-binding</keyword>
<dbReference type="SUPFAM" id="SSF68993">
    <property type="entry name" value="FAT domain of focal adhesion kinase"/>
    <property type="match status" value="1"/>
</dbReference>
<feature type="compositionally biased region" description="Low complexity" evidence="15">
    <location>
        <begin position="2829"/>
        <end position="2857"/>
    </location>
</feature>
<feature type="region of interest" description="Disordered" evidence="15">
    <location>
        <begin position="1831"/>
        <end position="1853"/>
    </location>
</feature>
<dbReference type="GO" id="GO:0007172">
    <property type="term" value="P:signal complex assembly"/>
    <property type="evidence" value="ECO:0007669"/>
    <property type="project" value="InterPro"/>
</dbReference>
<feature type="compositionally biased region" description="Polar residues" evidence="15">
    <location>
        <begin position="868"/>
        <end position="879"/>
    </location>
</feature>
<evidence type="ECO:0000256" key="14">
    <source>
        <dbReference type="ARBA" id="ARBA00023273"/>
    </source>
</evidence>
<dbReference type="GO" id="GO:0009887">
    <property type="term" value="P:animal organ morphogenesis"/>
    <property type="evidence" value="ECO:0007669"/>
    <property type="project" value="UniProtKB-ARBA"/>
</dbReference>
<dbReference type="InterPro" id="IPR035963">
    <property type="entry name" value="FERM_2"/>
</dbReference>
<dbReference type="SUPFAM" id="SSF54236">
    <property type="entry name" value="Ubiquitin-like"/>
    <property type="match status" value="1"/>
</dbReference>
<feature type="compositionally biased region" description="Polar residues" evidence="15">
    <location>
        <begin position="2970"/>
        <end position="2988"/>
    </location>
</feature>
<dbReference type="GO" id="GO:0030182">
    <property type="term" value="P:neuron differentiation"/>
    <property type="evidence" value="ECO:0007669"/>
    <property type="project" value="UniProtKB-ARBA"/>
</dbReference>
<dbReference type="InterPro" id="IPR020635">
    <property type="entry name" value="Tyr_kinase_cat_dom"/>
</dbReference>
<feature type="compositionally biased region" description="Low complexity" evidence="15">
    <location>
        <begin position="2366"/>
        <end position="2384"/>
    </location>
</feature>
<dbReference type="PANTHER" id="PTHR46221">
    <property type="entry name" value="FERM AND PDZ DOMAIN-CONTAINING PROTEIN FAMILY MEMBER"/>
    <property type="match status" value="1"/>
</dbReference>
<dbReference type="Gene3D" id="2.30.29.30">
    <property type="entry name" value="Pleckstrin-homology domain (PH domain)/Phosphotyrosine-binding domain (PTB)"/>
    <property type="match status" value="1"/>
</dbReference>
<dbReference type="SUPFAM" id="SSF47031">
    <property type="entry name" value="Second domain of FERM"/>
    <property type="match status" value="1"/>
</dbReference>
<evidence type="ECO:0000256" key="2">
    <source>
        <dbReference type="ARBA" id="ARBA00004316"/>
    </source>
</evidence>
<feature type="region of interest" description="Disordered" evidence="15">
    <location>
        <begin position="2418"/>
        <end position="2439"/>
    </location>
</feature>
<dbReference type="InterPro" id="IPR011009">
    <property type="entry name" value="Kinase-like_dom_sf"/>
</dbReference>
<feature type="region of interest" description="Disordered" evidence="15">
    <location>
        <begin position="262"/>
        <end position="288"/>
    </location>
</feature>
<feature type="compositionally biased region" description="Low complexity" evidence="15">
    <location>
        <begin position="833"/>
        <end position="844"/>
    </location>
</feature>
<feature type="compositionally biased region" description="Polar residues" evidence="15">
    <location>
        <begin position="1310"/>
        <end position="1360"/>
    </location>
</feature>
<dbReference type="Gene3D" id="1.20.80.10">
    <property type="match status" value="1"/>
</dbReference>
<evidence type="ECO:0000256" key="7">
    <source>
        <dbReference type="ARBA" id="ARBA00022553"/>
    </source>
</evidence>
<feature type="region of interest" description="Disordered" evidence="15">
    <location>
        <begin position="2806"/>
        <end position="2857"/>
    </location>
</feature>
<feature type="region of interest" description="Disordered" evidence="15">
    <location>
        <begin position="774"/>
        <end position="879"/>
    </location>
</feature>
<keyword evidence="12" id="KW-0965">Cell junction</keyword>
<feature type="region of interest" description="Disordered" evidence="15">
    <location>
        <begin position="2483"/>
        <end position="2520"/>
    </location>
</feature>
<dbReference type="InterPro" id="IPR008266">
    <property type="entry name" value="Tyr_kinase_AS"/>
</dbReference>
<dbReference type="Gene3D" id="1.20.120.330">
    <property type="entry name" value="Nucleotidyltransferases domain 2"/>
    <property type="match status" value="1"/>
</dbReference>
<evidence type="ECO:0000256" key="4">
    <source>
        <dbReference type="ARBA" id="ARBA00004496"/>
    </source>
</evidence>
<dbReference type="CDD" id="cd13190">
    <property type="entry name" value="FERM_C_FAK1"/>
    <property type="match status" value="1"/>
</dbReference>
<feature type="region of interest" description="Disordered" evidence="15">
    <location>
        <begin position="1183"/>
        <end position="1239"/>
    </location>
</feature>
<feature type="region of interest" description="Disordered" evidence="15">
    <location>
        <begin position="1296"/>
        <end position="1366"/>
    </location>
</feature>
<feature type="region of interest" description="Disordered" evidence="15">
    <location>
        <begin position="2356"/>
        <end position="2386"/>
    </location>
</feature>
<dbReference type="PROSITE" id="PS50011">
    <property type="entry name" value="PROTEIN_KINASE_DOM"/>
    <property type="match status" value="1"/>
</dbReference>
<feature type="compositionally biased region" description="Low complexity" evidence="15">
    <location>
        <begin position="2429"/>
        <end position="2439"/>
    </location>
</feature>
<feature type="region of interest" description="Disordered" evidence="15">
    <location>
        <begin position="644"/>
        <end position="745"/>
    </location>
</feature>
<dbReference type="EnsemblMetazoa" id="AATE018282-RA">
    <property type="protein sequence ID" value="AATE018282-PA.1"/>
    <property type="gene ID" value="AATE018282"/>
</dbReference>
<dbReference type="InterPro" id="IPR014352">
    <property type="entry name" value="FERM/acyl-CoA-bd_prot_sf"/>
</dbReference>
<feature type="compositionally biased region" description="Low complexity" evidence="15">
    <location>
        <begin position="2483"/>
        <end position="2493"/>
    </location>
</feature>
<organism evidence="16">
    <name type="scientific">Anopheles atroparvus</name>
    <name type="common">European mosquito</name>
    <dbReference type="NCBI Taxonomy" id="41427"/>
    <lineage>
        <taxon>Eukaryota</taxon>
        <taxon>Metazoa</taxon>
        <taxon>Ecdysozoa</taxon>
        <taxon>Arthropoda</taxon>
        <taxon>Hexapoda</taxon>
        <taxon>Insecta</taxon>
        <taxon>Pterygota</taxon>
        <taxon>Neoptera</taxon>
        <taxon>Endopterygota</taxon>
        <taxon>Diptera</taxon>
        <taxon>Nematocera</taxon>
        <taxon>Culicoidea</taxon>
        <taxon>Culicidae</taxon>
        <taxon>Anophelinae</taxon>
        <taxon>Anopheles</taxon>
    </lineage>
</organism>
<feature type="compositionally biased region" description="Polar residues" evidence="15">
    <location>
        <begin position="1"/>
        <end position="13"/>
    </location>
</feature>
<feature type="compositionally biased region" description="Low complexity" evidence="15">
    <location>
        <begin position="143"/>
        <end position="154"/>
    </location>
</feature>
<evidence type="ECO:0000256" key="13">
    <source>
        <dbReference type="ARBA" id="ARBA00023136"/>
    </source>
</evidence>
<evidence type="ECO:0000256" key="11">
    <source>
        <dbReference type="ARBA" id="ARBA00022840"/>
    </source>
</evidence>
<name>A0A182JHN4_ANOAO</name>
<dbReference type="GO" id="GO:0005737">
    <property type="term" value="C:cytoplasm"/>
    <property type="evidence" value="ECO:0007669"/>
    <property type="project" value="UniProtKB-SubCell"/>
</dbReference>
<dbReference type="InterPro" id="IPR049385">
    <property type="entry name" value="FAK1-like_FERM_C"/>
</dbReference>
<feature type="region of interest" description="Disordered" evidence="15">
    <location>
        <begin position="1977"/>
        <end position="2001"/>
    </location>
</feature>
<feature type="region of interest" description="Disordered" evidence="15">
    <location>
        <begin position="2877"/>
        <end position="2903"/>
    </location>
</feature>
<evidence type="ECO:0000256" key="9">
    <source>
        <dbReference type="ARBA" id="ARBA00022741"/>
    </source>
</evidence>
<sequence length="3024" mass="326994">MSARESASGTVFSNRAALHHHRPRQPPTTASSRVGGAPSGEKQVLPRITPQESTAMGLTTIGADDVSRAGQGGVAGGDANGGVVMRRRVIDLDKNRIKCNRNRIWSRPSSFLSFFKQSLGSSGSPANGGSVVSPGAGQDVPNGVVSSSSAAVGGERSPCVDSKRAPSAGGQPLDLNMIRKLEEEIYKRGREQQPDAEAKDFHEFYFNNNRRHSGGERKTFASETSAFNGDNHRAVLLVDPHALEPMLLKRPLSTEEARLLEEATSGTERTHASNGHGSVHQIDGGVGGGGNKSIIIVDNSEFYPVLMRYDINSEEIERQAHQQQQYRRTRTEKLKIDTNNTTAPSGGQCQPTPSPVNQRPTATSSAGGFPMKNDSKLSSDASSLSGATSPSPSLSGERATSGNNQPKSRPPTAYSSSHGGLPMGGPVIAAGGSGDREKKKSQQQQQHQQSRTANLFQRFLQQRRSLNLSVRRSKRTGRPPHECPHFKGGGVLPPSSESPFRRPVWGDVILARNSSNGSVASGHSSKPSTGMTTGGNKVKFEYLKRMARYDCEVGRVTSAASSSARSCRFPAARRRRRAASEPDLVSRQNWKSDSFVQHLHAARPHHRTLYWSTGDLGSLGRMMEQGRNFENIFDSTSDGLSARLSAVGPMSGSSSSSVPLCGSGSLSGSTSTTGSSQGSTTSGSQQRALQRRLVAALVRQSHSKPPPSGSSSAVNSGPGSNSSSMSLAATSGSQGTSGAGGGNFLRKKSSSFRGVLRRSNTPDVVNTWVFRKSYDGSGNGLEEPPYHRGHGSPHASPSRYSYSNAAKSPLQHWRTSSAGASDFKRNSRLRSSAGAAVPGAAAGHNHQHHRAHHNMADLNVPRGHSPHFSPSRQTTPQNAGHNTLHVYLPNHGFRTIRFDEANDVRQIIHKIVENMSPGQKTNPQSYALRLRHMLTKEVLWMPPDTSMLQVMAHIFNPCCSNADCPNVDKSTIAKRLQQKTSNTVAVGHGNSVWKAELRVRYIPKNLKELYEKDRTTCHFYFDQVKQDYIQSNVPNIDPEIAVQLCCLGIRHYYKDTSNTSNDRKQHLDYIEKEMGFGNFIPKSVIDTIKQKNLKKQIQAGYKKVYSYSEMEYMLKFFDLLRTQYTFDQEQFNVQLSSSWNIRVDLIIGPHVGISYSVNPQAPPTKVTDFESIERISTSVLPTSLTKSDHQSVAGGKGGRDQPDLTSSCGGGGGSNSSTGDGGSKKDSKKGGQGGTSATASQCACGEIKTQLRIRVNGNSEDLAITCDGIKTSESIADLVDGYCRLFNNNETSLWDRTVIPKGGGVATPPTGGSATNSLEKSQLKKSLTESQTSGTERQGSRSSSADRLNGGNEMQDSTAGQLPKPTLNEDYAELGMCDDEGDYSTPAARDYELERSQITLNEIIGVGQFGDVHIGSCRLPNKSTLVSKLNQSLTTEFDEHAQMVMDNGNSDTQKTGVIQVAVKTCKPDADTTTSEKFLQEAYIMKKFEHPHIIKLIGISSGPPIWIVMELARHGELRAYLKKNGPKLKLGTLLLYSYQLSTALSYLESKKFVHRDIAARNVLVSSPTCIKLADFGLSRWVEDQSYYTSTKGMLPIKWMAPESINFRRFTTASDVWMFGVCTWEILMLGVKPFQGVKNCDVIGKLENGERLPLPPNCPPRLYSLMSQCWSLEPLKRPNFKSVKETLYEILMEERHSDCETMRRENRRVAAMSWGAGDDMAPPKPARGPTMGGEGPLVPGAPQTYIVARDPTVLAALMRENEQRGINPSSYTTPASVFNTLAVDLDPNAPPNNTDNQVAKEIAVANLPYKTVPLPVTELHKLDPTIDEASASAAAAAAGGVDSTEQQQQQQQQAGGIALEECNQNPYAGSGCAGVPSGPDGSIAEMLQPKNTDTLERYKNPQDILVLSANNNIIHSMSQSSSFAAGQPNSQGAQMLSSTCSSSSSSSVTHPHAGVGYPVPCEIINAFTQQTHSIEPTYKAIQQQQQQQHQQQQQQQQQYQQGAGMQANLNPQLMNNNFMHSNAQQQQQQHQTQQPYYPQGNSIVTYQQYHAQQQHQQALAAEYYQHQQHQQQQQQQQQYMMQQSQPAVMGGHAGNYIAYSGVAPPGTPGGGAQYSQGNFVKSPQQEDQPPGGAKSRSLERNVGQNIVSAYAARINSLERTRQMSMEYGSSVKAMRSNSLTRQYSGGNQSDLYPGVAHGVRSASLERGNGPSNPGSGGGYMNRMGSLERNQQTPTTQSIFLNSIKGGSLERNQSAAIVNDMMNSKIAYKGGSLERNQHILMSRGGAVGSLERNMPFQNYRSPVAAAPKEQEPFQEEIYDFGGVNVKSCASIALKKSVEKGMLPPSSLVVSPGLPSTSGAANFALPPPYSSASKQQQAANQQQQHQMQGTPQRALWAGGAAGAPGMHQQIYIQQSQAQPQQVPLAAGGMMPQPSAAGGSAGPIIGIASSQQVQIPMKMSHSQPVAHQAQAIQPQPVQMATAVVQPVQQQQQQQQQQPHPMADQHLQPAGATSQQQHQPSPAQLQETQQLLEEKLRRQQQESEIDSKWLQQEENNLKKRLSLITANAANMSLEQQQVGAPLESGTPPINGGGSSLSGSYHSQQSPHFSPQNTMSGPQSLGDHYPTTPNTSDSRPHTPGSGGGGGGMIKSKSSSMERCTTPQSGDEKFAVKKVEPTKTMPLDRTNDQVYTATTSVVKSIMALSQGVDRAQAPEYLNLVRNVGFELRALLGAVDQLSANFPPQRYKEVEMAHKVLSKDMYELVTAMRLAQQYSETTLDAEYRKSMLAAAHVLAMDAKNLLDVVDSIRVRYPNLFPRQPSVPTSPTQRQHGSNSTGPSASSVHHPSSAPMAPFAPQHQQLQQQHSFDQTQLLMMGECYQNLQPKQPLLAHSSPPTSLTHSYETSASPGMGGQQSGIYDNECIISQQQLPAAGSADGGKLRKPAIAAKPPSVVAMASAKLKPAMLSCEAGGSLAEGEMYSNQTGPSASGATSTNNGAGQLDIKLPDPVSCTIVQENLLAANNQKVMATNKLSG</sequence>
<dbReference type="Gene3D" id="1.10.510.10">
    <property type="entry name" value="Transferase(Phosphotransferase) domain 1"/>
    <property type="match status" value="1"/>
</dbReference>
<keyword evidence="11" id="KW-0067">ATP-binding</keyword>
<evidence type="ECO:0000313" key="16">
    <source>
        <dbReference type="EnsemblMetazoa" id="AATE018282-PA.1"/>
    </source>
</evidence>
<evidence type="ECO:0000256" key="8">
    <source>
        <dbReference type="ARBA" id="ARBA00022679"/>
    </source>
</evidence>
<feature type="compositionally biased region" description="Polar residues" evidence="15">
    <location>
        <begin position="2812"/>
        <end position="2828"/>
    </location>
</feature>
<evidence type="ECO:0000256" key="10">
    <source>
        <dbReference type="ARBA" id="ARBA00022777"/>
    </source>
</evidence>
<dbReference type="PROSITE" id="PS00109">
    <property type="entry name" value="PROTEIN_KINASE_TYR"/>
    <property type="match status" value="1"/>
</dbReference>
<reference evidence="16" key="1">
    <citation type="submission" date="2022-08" db="UniProtKB">
        <authorList>
            <consortium name="EnsemblMetazoa"/>
        </authorList>
    </citation>
    <scope>IDENTIFICATION</scope>
    <source>
        <strain evidence="16">EBRO</strain>
    </source>
</reference>
<feature type="region of interest" description="Disordered" evidence="15">
    <location>
        <begin position="319"/>
        <end position="451"/>
    </location>
</feature>
<feature type="region of interest" description="Disordered" evidence="15">
    <location>
        <begin position="123"/>
        <end position="174"/>
    </location>
</feature>
<feature type="region of interest" description="Disordered" evidence="15">
    <location>
        <begin position="2967"/>
        <end position="2991"/>
    </location>
</feature>
<dbReference type="InterPro" id="IPR019748">
    <property type="entry name" value="FERM_central"/>
</dbReference>
<dbReference type="InterPro" id="IPR036137">
    <property type="entry name" value="Focal_adhe_kin_target_dom_sf"/>
</dbReference>
<evidence type="ECO:0000256" key="1">
    <source>
        <dbReference type="ARBA" id="ARBA00004246"/>
    </source>
</evidence>
<proteinExistence type="predicted"/>
<dbReference type="InterPro" id="IPR011993">
    <property type="entry name" value="PH-like_dom_sf"/>
</dbReference>
<dbReference type="InterPro" id="IPR041390">
    <property type="entry name" value="FADK_N"/>
</dbReference>
<dbReference type="VEuPathDB" id="VectorBase:AATE018282"/>
<dbReference type="CDD" id="cd14473">
    <property type="entry name" value="FERM_B-lobe"/>
    <property type="match status" value="1"/>
</dbReference>
<keyword evidence="10" id="KW-0418">Kinase</keyword>
<keyword evidence="6" id="KW-0963">Cytoplasm</keyword>
<feature type="compositionally biased region" description="Polar residues" evidence="15">
    <location>
        <begin position="264"/>
        <end position="276"/>
    </location>
</feature>
<dbReference type="InterPro" id="IPR001245">
    <property type="entry name" value="Ser-Thr/Tyr_kinase_cat_dom"/>
</dbReference>
<dbReference type="GO" id="GO:0005886">
    <property type="term" value="C:plasma membrane"/>
    <property type="evidence" value="ECO:0007669"/>
    <property type="project" value="UniProtKB-SubCell"/>
</dbReference>
<protein>
    <recommendedName>
        <fullName evidence="17">Protein kinase domain-containing protein</fullName>
    </recommendedName>
</protein>
<feature type="compositionally biased region" description="Polar residues" evidence="15">
    <location>
        <begin position="337"/>
        <end position="366"/>
    </location>
</feature>
<evidence type="ECO:0000256" key="6">
    <source>
        <dbReference type="ARBA" id="ARBA00022490"/>
    </source>
</evidence>